<proteinExistence type="predicted"/>
<dbReference type="AlphaFoldDB" id="A0A128F6Z9"/>
<keyword evidence="1" id="KW-0175">Coiled coil</keyword>
<dbReference type="EMBL" id="FIZY01000018">
    <property type="protein sequence ID" value="CZF82528.1"/>
    <property type="molecule type" value="Genomic_DNA"/>
</dbReference>
<reference evidence="4" key="1">
    <citation type="submission" date="2016-02" db="EMBL/GenBank/DDBJ databases">
        <authorList>
            <person name="Rodrigo-Torres Lidia"/>
            <person name="Arahal R.David."/>
        </authorList>
    </citation>
    <scope>NUCLEOTIDE SEQUENCE [LARGE SCALE GENOMIC DNA]</scope>
    <source>
        <strain evidence="4">CECT 8713</strain>
    </source>
</reference>
<dbReference type="RefSeq" id="WP_084387711.1">
    <property type="nucleotide sequence ID" value="NZ_CAWRCI010000018.1"/>
</dbReference>
<keyword evidence="4" id="KW-1185">Reference proteome</keyword>
<evidence type="ECO:0000313" key="4">
    <source>
        <dbReference type="Proteomes" id="UP000073601"/>
    </source>
</evidence>
<sequence>MKSSKLTLLSMLFVAAPFVGHATETAGQQAEQVAQERVEEMKAEADSAEAEAKILIEEAQKDVDAMAEDAKKDASEAVSE</sequence>
<evidence type="ECO:0000256" key="2">
    <source>
        <dbReference type="SAM" id="SignalP"/>
    </source>
</evidence>
<feature type="chain" id="PRO_5007282128" evidence="2">
    <location>
        <begin position="23"/>
        <end position="80"/>
    </location>
</feature>
<feature type="signal peptide" evidence="2">
    <location>
        <begin position="1"/>
        <end position="22"/>
    </location>
</feature>
<name>A0A128F6Z9_9GAMM</name>
<organism evidence="3 4">
    <name type="scientific">Grimontia marina</name>
    <dbReference type="NCBI Taxonomy" id="646534"/>
    <lineage>
        <taxon>Bacteria</taxon>
        <taxon>Pseudomonadati</taxon>
        <taxon>Pseudomonadota</taxon>
        <taxon>Gammaproteobacteria</taxon>
        <taxon>Vibrionales</taxon>
        <taxon>Vibrionaceae</taxon>
        <taxon>Grimontia</taxon>
    </lineage>
</organism>
<evidence type="ECO:0000256" key="1">
    <source>
        <dbReference type="SAM" id="Coils"/>
    </source>
</evidence>
<keyword evidence="2" id="KW-0732">Signal</keyword>
<gene>
    <name evidence="3" type="ORF">GMA8713_02259</name>
</gene>
<accession>A0A128F6Z9</accession>
<protein>
    <submittedName>
        <fullName evidence="3">Uncharacterized protein</fullName>
    </submittedName>
</protein>
<feature type="coiled-coil region" evidence="1">
    <location>
        <begin position="31"/>
        <end position="76"/>
    </location>
</feature>
<dbReference type="Proteomes" id="UP000073601">
    <property type="component" value="Unassembled WGS sequence"/>
</dbReference>
<evidence type="ECO:0000313" key="3">
    <source>
        <dbReference type="EMBL" id="CZF82528.1"/>
    </source>
</evidence>